<feature type="region of interest" description="Disordered" evidence="1">
    <location>
        <begin position="32"/>
        <end position="53"/>
    </location>
</feature>
<dbReference type="AlphaFoldDB" id="A0A0C3FDY6"/>
<reference evidence="3 4" key="1">
    <citation type="submission" date="2014-04" db="EMBL/GenBank/DDBJ databases">
        <authorList>
            <consortium name="DOE Joint Genome Institute"/>
            <person name="Kuo A."/>
            <person name="Tarkka M."/>
            <person name="Buscot F."/>
            <person name="Kohler A."/>
            <person name="Nagy L.G."/>
            <person name="Floudas D."/>
            <person name="Copeland A."/>
            <person name="Barry K.W."/>
            <person name="Cichocki N."/>
            <person name="Veneault-Fourrey C."/>
            <person name="LaButti K."/>
            <person name="Lindquist E.A."/>
            <person name="Lipzen A."/>
            <person name="Lundell T."/>
            <person name="Morin E."/>
            <person name="Murat C."/>
            <person name="Sun H."/>
            <person name="Tunlid A."/>
            <person name="Henrissat B."/>
            <person name="Grigoriev I.V."/>
            <person name="Hibbett D.S."/>
            <person name="Martin F."/>
            <person name="Nordberg H.P."/>
            <person name="Cantor M.N."/>
            <person name="Hua S.X."/>
        </authorList>
    </citation>
    <scope>NUCLEOTIDE SEQUENCE [LARGE SCALE GENOMIC DNA]</scope>
    <source>
        <strain evidence="3 4">F 1598</strain>
    </source>
</reference>
<evidence type="ECO:0000313" key="3">
    <source>
        <dbReference type="EMBL" id="KIM78124.1"/>
    </source>
</evidence>
<name>A0A0C3FDY6_PILCF</name>
<keyword evidence="4" id="KW-1185">Reference proteome</keyword>
<feature type="compositionally biased region" description="Polar residues" evidence="1">
    <location>
        <begin position="42"/>
        <end position="53"/>
    </location>
</feature>
<dbReference type="Proteomes" id="UP000054166">
    <property type="component" value="Unassembled WGS sequence"/>
</dbReference>
<dbReference type="HOGENOM" id="CLU_3069526_0_0_1"/>
<proteinExistence type="predicted"/>
<feature type="signal peptide" evidence="2">
    <location>
        <begin position="1"/>
        <end position="21"/>
    </location>
</feature>
<dbReference type="EMBL" id="KN833019">
    <property type="protein sequence ID" value="KIM78124.1"/>
    <property type="molecule type" value="Genomic_DNA"/>
</dbReference>
<keyword evidence="2" id="KW-0732">Signal</keyword>
<evidence type="ECO:0000313" key="4">
    <source>
        <dbReference type="Proteomes" id="UP000054166"/>
    </source>
</evidence>
<accession>A0A0C3FDY6</accession>
<gene>
    <name evidence="3" type="ORF">PILCRDRAFT_824839</name>
</gene>
<dbReference type="InParanoid" id="A0A0C3FDY6"/>
<evidence type="ECO:0000256" key="2">
    <source>
        <dbReference type="SAM" id="SignalP"/>
    </source>
</evidence>
<protein>
    <submittedName>
        <fullName evidence="3">Uncharacterized protein</fullName>
    </submittedName>
</protein>
<feature type="chain" id="PRO_5002177295" evidence="2">
    <location>
        <begin position="22"/>
        <end position="53"/>
    </location>
</feature>
<organism evidence="3 4">
    <name type="scientific">Piloderma croceum (strain F 1598)</name>
    <dbReference type="NCBI Taxonomy" id="765440"/>
    <lineage>
        <taxon>Eukaryota</taxon>
        <taxon>Fungi</taxon>
        <taxon>Dikarya</taxon>
        <taxon>Basidiomycota</taxon>
        <taxon>Agaricomycotina</taxon>
        <taxon>Agaricomycetes</taxon>
        <taxon>Agaricomycetidae</taxon>
        <taxon>Atheliales</taxon>
        <taxon>Atheliaceae</taxon>
        <taxon>Piloderma</taxon>
    </lineage>
</organism>
<reference evidence="4" key="2">
    <citation type="submission" date="2015-01" db="EMBL/GenBank/DDBJ databases">
        <title>Evolutionary Origins and Diversification of the Mycorrhizal Mutualists.</title>
        <authorList>
            <consortium name="DOE Joint Genome Institute"/>
            <consortium name="Mycorrhizal Genomics Consortium"/>
            <person name="Kohler A."/>
            <person name="Kuo A."/>
            <person name="Nagy L.G."/>
            <person name="Floudas D."/>
            <person name="Copeland A."/>
            <person name="Barry K.W."/>
            <person name="Cichocki N."/>
            <person name="Veneault-Fourrey C."/>
            <person name="LaButti K."/>
            <person name="Lindquist E.A."/>
            <person name="Lipzen A."/>
            <person name="Lundell T."/>
            <person name="Morin E."/>
            <person name="Murat C."/>
            <person name="Riley R."/>
            <person name="Ohm R."/>
            <person name="Sun H."/>
            <person name="Tunlid A."/>
            <person name="Henrissat B."/>
            <person name="Grigoriev I.V."/>
            <person name="Hibbett D.S."/>
            <person name="Martin F."/>
        </authorList>
    </citation>
    <scope>NUCLEOTIDE SEQUENCE [LARGE SCALE GENOMIC DNA]</scope>
    <source>
        <strain evidence="4">F 1598</strain>
    </source>
</reference>
<evidence type="ECO:0000256" key="1">
    <source>
        <dbReference type="SAM" id="MobiDB-lite"/>
    </source>
</evidence>
<sequence length="53" mass="5680">MDSTQLPSLILLLPVSGSILALGTQLEDSLSRRSNHSMIKRGTSSKVAQSQLL</sequence>